<proteinExistence type="predicted"/>
<reference evidence="1" key="2">
    <citation type="submission" date="2023-05" db="EMBL/GenBank/DDBJ databases">
        <authorList>
            <person name="Schelkunov M.I."/>
        </authorList>
    </citation>
    <scope>NUCLEOTIDE SEQUENCE</scope>
    <source>
        <strain evidence="1">Hsosn_3</strain>
        <tissue evidence="1">Leaf</tissue>
    </source>
</reference>
<gene>
    <name evidence="1" type="ORF">POM88_004947</name>
</gene>
<dbReference type="EMBL" id="JAUIZM010000001">
    <property type="protein sequence ID" value="KAK1405342.1"/>
    <property type="molecule type" value="Genomic_DNA"/>
</dbReference>
<protein>
    <submittedName>
        <fullName evidence="1">Uncharacterized protein</fullName>
    </submittedName>
</protein>
<evidence type="ECO:0000313" key="2">
    <source>
        <dbReference type="Proteomes" id="UP001237642"/>
    </source>
</evidence>
<dbReference type="AlphaFoldDB" id="A0AAD8JMR1"/>
<accession>A0AAD8JMR1</accession>
<reference evidence="1" key="1">
    <citation type="submission" date="2023-02" db="EMBL/GenBank/DDBJ databases">
        <title>Genome of toxic invasive species Heracleum sosnowskyi carries increased number of genes despite the absence of recent whole-genome duplications.</title>
        <authorList>
            <person name="Schelkunov M."/>
            <person name="Shtratnikova V."/>
            <person name="Makarenko M."/>
            <person name="Klepikova A."/>
            <person name="Omelchenko D."/>
            <person name="Novikova G."/>
            <person name="Obukhova E."/>
            <person name="Bogdanov V."/>
            <person name="Penin A."/>
            <person name="Logacheva M."/>
        </authorList>
    </citation>
    <scope>NUCLEOTIDE SEQUENCE</scope>
    <source>
        <strain evidence="1">Hsosn_3</strain>
        <tissue evidence="1">Leaf</tissue>
    </source>
</reference>
<keyword evidence="2" id="KW-1185">Reference proteome</keyword>
<organism evidence="1 2">
    <name type="scientific">Heracleum sosnowskyi</name>
    <dbReference type="NCBI Taxonomy" id="360622"/>
    <lineage>
        <taxon>Eukaryota</taxon>
        <taxon>Viridiplantae</taxon>
        <taxon>Streptophyta</taxon>
        <taxon>Embryophyta</taxon>
        <taxon>Tracheophyta</taxon>
        <taxon>Spermatophyta</taxon>
        <taxon>Magnoliopsida</taxon>
        <taxon>eudicotyledons</taxon>
        <taxon>Gunneridae</taxon>
        <taxon>Pentapetalae</taxon>
        <taxon>asterids</taxon>
        <taxon>campanulids</taxon>
        <taxon>Apiales</taxon>
        <taxon>Apiaceae</taxon>
        <taxon>Apioideae</taxon>
        <taxon>apioid superclade</taxon>
        <taxon>Tordylieae</taxon>
        <taxon>Tordyliinae</taxon>
        <taxon>Heracleum</taxon>
    </lineage>
</organism>
<evidence type="ECO:0000313" key="1">
    <source>
        <dbReference type="EMBL" id="KAK1405342.1"/>
    </source>
</evidence>
<name>A0AAD8JMR1_9APIA</name>
<sequence length="246" mass="28290">MLLKANMANQQVNKILESDKKDLVILIYLARKVFPKKKQRQWWLANSEFTEHDLDLILSMADHLFGPAKKSKKLDKCRAHLKCYRSNSDAQIDGADSPVTYSGLRDLVKKIRDSAAFWESSSNGYMSNQLANDIVESDGKDPFILFYLGRRVFRKTTDNEKQRQWWLANSEFTEDDLDLISSMTELFHPVDALEEDNYCVHMNRYFSNSDDQIDGADSAVTYSGLRDLVKRIRGSAAFRESLGNLN</sequence>
<dbReference type="Proteomes" id="UP001237642">
    <property type="component" value="Unassembled WGS sequence"/>
</dbReference>
<comment type="caution">
    <text evidence="1">The sequence shown here is derived from an EMBL/GenBank/DDBJ whole genome shotgun (WGS) entry which is preliminary data.</text>
</comment>